<dbReference type="AlphaFoldDB" id="A0A1N7MKC0"/>
<evidence type="ECO:0000259" key="1">
    <source>
        <dbReference type="Pfam" id="PF13358"/>
    </source>
</evidence>
<name>A0A1N7MKC0_9FLAO</name>
<dbReference type="Pfam" id="PF13358">
    <property type="entry name" value="DDE_3"/>
    <property type="match status" value="1"/>
</dbReference>
<protein>
    <submittedName>
        <fullName evidence="2">Transposase</fullName>
    </submittedName>
</protein>
<dbReference type="Gene3D" id="3.30.420.10">
    <property type="entry name" value="Ribonuclease H-like superfamily/Ribonuclease H"/>
    <property type="match status" value="1"/>
</dbReference>
<dbReference type="STRING" id="373672.SAMN05421785_103299"/>
<dbReference type="NCBIfam" id="NF033545">
    <property type="entry name" value="transpos_IS630"/>
    <property type="match status" value="1"/>
</dbReference>
<reference evidence="2 3" key="1">
    <citation type="submission" date="2017-01" db="EMBL/GenBank/DDBJ databases">
        <authorList>
            <person name="Mah S.A."/>
            <person name="Swanson W.J."/>
            <person name="Moy G.W."/>
            <person name="Vacquier V.D."/>
        </authorList>
    </citation>
    <scope>NUCLEOTIDE SEQUENCE [LARGE SCALE GENOMIC DNA]</scope>
    <source>
        <strain evidence="2 3">DSM 18014</strain>
    </source>
</reference>
<dbReference type="GO" id="GO:0003676">
    <property type="term" value="F:nucleic acid binding"/>
    <property type="evidence" value="ECO:0007669"/>
    <property type="project" value="InterPro"/>
</dbReference>
<dbReference type="SUPFAM" id="SSF53098">
    <property type="entry name" value="Ribonuclease H-like"/>
    <property type="match status" value="1"/>
</dbReference>
<dbReference type="EMBL" id="FTOV01000003">
    <property type="protein sequence ID" value="SIS86596.1"/>
    <property type="molecule type" value="Genomic_DNA"/>
</dbReference>
<proteinExistence type="predicted"/>
<dbReference type="OrthoDB" id="593891at2"/>
<accession>A0A1N7MKC0</accession>
<organism evidence="2 3">
    <name type="scientific">Chryseobacterium gambrini</name>
    <dbReference type="NCBI Taxonomy" id="373672"/>
    <lineage>
        <taxon>Bacteria</taxon>
        <taxon>Pseudomonadati</taxon>
        <taxon>Bacteroidota</taxon>
        <taxon>Flavobacteriia</taxon>
        <taxon>Flavobacteriales</taxon>
        <taxon>Weeksellaceae</taxon>
        <taxon>Chryseobacterium group</taxon>
        <taxon>Chryseobacterium</taxon>
    </lineage>
</organism>
<evidence type="ECO:0000313" key="3">
    <source>
        <dbReference type="Proteomes" id="UP000185781"/>
    </source>
</evidence>
<evidence type="ECO:0000313" key="2">
    <source>
        <dbReference type="EMBL" id="SIS86596.1"/>
    </source>
</evidence>
<dbReference type="InterPro" id="IPR038717">
    <property type="entry name" value="Tc1-like_DDE_dom"/>
</dbReference>
<gene>
    <name evidence="2" type="ORF">SAMN05421785_103299</name>
</gene>
<sequence length="161" mass="18852">MYYGDASHFGLVPNVPYAWQSKDDPVLLPSIRGKSTSVFGLMNTLGDLVYDFFDKTINSEMLIVFFDRFAQTIVKKTVVVLDNSSLHTSKKFKEKIKEWKELDLLIYFIPPYSPELNKIEILWRFVKYKWLKFDAYASFENLKASLKDVLDHFGKKCIINF</sequence>
<feature type="domain" description="Tc1-like transposase DDE" evidence="1">
    <location>
        <begin position="1"/>
        <end position="143"/>
    </location>
</feature>
<dbReference type="Proteomes" id="UP000185781">
    <property type="component" value="Unassembled WGS sequence"/>
</dbReference>
<dbReference type="InterPro" id="IPR047655">
    <property type="entry name" value="Transpos_IS630-like"/>
</dbReference>
<dbReference type="InterPro" id="IPR012337">
    <property type="entry name" value="RNaseH-like_sf"/>
</dbReference>
<dbReference type="InterPro" id="IPR036397">
    <property type="entry name" value="RNaseH_sf"/>
</dbReference>